<dbReference type="Gramene" id="OE9A068707T3">
    <property type="protein sequence ID" value="OE9A068707C3"/>
    <property type="gene ID" value="OE9A068707"/>
</dbReference>
<sequence>MSVSQRLFFISARNFCCRSPALFPAGNSLYLLHFSSSSFFVSTMPRKQRKGASKEHVWIENPNSDRPSISSSLTEGISNENAEVITNKLNMLRVAESSGQSAVAVPALQLGSSGLMNHAPVQGQKAIWKPKAYGTESGATTVKVDEAPDGQTTVLDNGTQTASSGKHDAVLSKLFKGNLLENFTVDSTTYSLAQIRATFYPKFENEKSDQEIRTRMIEMVSRGLATLEVSLKHSGSLFMYAGHEGGAYAKNSYGNIYTAVGVFVLGRMFREAWGSQASKKQSEFNEFLEQNRMCISMELVTAVLGDHGQRPQDDYVVVTAVTELGSGKPKFYSTPNVIAFCRKWRLPTNHVWLFSTRKSVTSFFVAYDALCEEGTATPVCKALDEVADISVPGSKDHIRVQGEILEGLVARIVSHESSKHIEQILRDFPPPQLEGADQDLGPSLREICTANRTDEKQQIKALLECVGTSLCPNYMDWFGNEASDSHSRNADRSVVSKFLQARPADYSTTKLQEMVRLMREKRFPAAFKCYHNFQKIHCVSSDNLHFKMVIHVHSDSAFRRYQKEMRFKPELWPLYRGFFVDLNLFKASKERAAEFAKETDAVFKTLNESNGASGKDGLADEDANLMIKLKFLTYKIRTFLIRNGLSILFKEGPAAYKAYYLRQMKIWNTSTAKQRELSKMLDEWAVFIRRKYGHKQLSSSIYLSEAEPFLEQYAKRSPQNQALIGSAGSSVRAEDFLAIVEAGRDEEGDLEPETEMKHSSPIPSVKEAIRKDEGLIVFFPGIPGCAKSALCKEILSAPGGLGDDRPVRSLMGDLIKGKYWAKVAEERRRNPFSILLADKNAPNEEVWRQIEDMCRSTKAFAIPVVPDSEGTESNPFSLDALAVFIFRVLHRVNHPGNLDKSSPNAGYVLLMFYHLYDGKSRKEFETELIERFGSLVKMPLLKSDRSPLPENLRSTLEEGINLYNLHTNRHGRLDSTKGSYAKEWAKWEKKLRETFQENAEYLNSIQVPFEFAVEKVLEQIKSIAKGEYTPPSTERRNFGTKIFAAITLPVLEIHRLLDNLSGKDPRAEAFLKNQNLKSTLAKAHLTLAHKRSHGVAALASYASHLNQQVPVGMTALLFSDKLAALEAEPGSVDGEKISSKNEWPHVTLWTAEGIPAKEANTLPQLHTQGMATRIEINPPILITGKLEFY</sequence>
<accession>A0A8S0TNF5</accession>
<dbReference type="OrthoDB" id="1912039at2759"/>
<evidence type="ECO:0000313" key="2">
    <source>
        <dbReference type="Proteomes" id="UP000594638"/>
    </source>
</evidence>
<dbReference type="GO" id="GO:0006388">
    <property type="term" value="P:tRNA splicing, via endonucleolytic cleavage and ligation"/>
    <property type="evidence" value="ECO:0007669"/>
    <property type="project" value="InterPro"/>
</dbReference>
<dbReference type="PANTHER" id="PTHR35460">
    <property type="entry name" value="TRNA LIGASE 1"/>
    <property type="match status" value="1"/>
</dbReference>
<protein>
    <submittedName>
        <fullName evidence="1">tRNA ligase 1</fullName>
    </submittedName>
</protein>
<organism evidence="1 2">
    <name type="scientific">Olea europaea subsp. europaea</name>
    <dbReference type="NCBI Taxonomy" id="158383"/>
    <lineage>
        <taxon>Eukaryota</taxon>
        <taxon>Viridiplantae</taxon>
        <taxon>Streptophyta</taxon>
        <taxon>Embryophyta</taxon>
        <taxon>Tracheophyta</taxon>
        <taxon>Spermatophyta</taxon>
        <taxon>Magnoliopsida</taxon>
        <taxon>eudicotyledons</taxon>
        <taxon>Gunneridae</taxon>
        <taxon>Pentapetalae</taxon>
        <taxon>asterids</taxon>
        <taxon>lamiids</taxon>
        <taxon>Lamiales</taxon>
        <taxon>Oleaceae</taxon>
        <taxon>Oleeae</taxon>
        <taxon>Olea</taxon>
    </lineage>
</organism>
<proteinExistence type="predicted"/>
<dbReference type="GO" id="GO:0003972">
    <property type="term" value="F:RNA ligase (ATP) activity"/>
    <property type="evidence" value="ECO:0007669"/>
    <property type="project" value="InterPro"/>
</dbReference>
<dbReference type="EMBL" id="CACTIH010007277">
    <property type="protein sequence ID" value="CAA3007520.1"/>
    <property type="molecule type" value="Genomic_DNA"/>
</dbReference>
<comment type="caution">
    <text evidence="1">The sequence shown here is derived from an EMBL/GenBank/DDBJ whole genome shotgun (WGS) entry which is preliminary data.</text>
</comment>
<dbReference type="AlphaFoldDB" id="A0A8S0TNF5"/>
<name>A0A8S0TNF5_OLEEU</name>
<evidence type="ECO:0000313" key="1">
    <source>
        <dbReference type="EMBL" id="CAA3007520.1"/>
    </source>
</evidence>
<keyword evidence="2" id="KW-1185">Reference proteome</keyword>
<dbReference type="InterPro" id="IPR038837">
    <property type="entry name" value="tRNA_ligase_1"/>
</dbReference>
<dbReference type="Proteomes" id="UP000594638">
    <property type="component" value="Unassembled WGS sequence"/>
</dbReference>
<keyword evidence="1" id="KW-0436">Ligase</keyword>
<reference evidence="1 2" key="1">
    <citation type="submission" date="2019-12" db="EMBL/GenBank/DDBJ databases">
        <authorList>
            <person name="Alioto T."/>
            <person name="Alioto T."/>
            <person name="Gomez Garrido J."/>
        </authorList>
    </citation>
    <scope>NUCLEOTIDE SEQUENCE [LARGE SCALE GENOMIC DNA]</scope>
</reference>
<dbReference type="PANTHER" id="PTHR35460:SF1">
    <property type="entry name" value="TRNA LIGASE 1"/>
    <property type="match status" value="1"/>
</dbReference>
<gene>
    <name evidence="1" type="ORF">OLEA9_A068707</name>
</gene>